<evidence type="ECO:0000256" key="1">
    <source>
        <dbReference type="SAM" id="MobiDB-lite"/>
    </source>
</evidence>
<reference evidence="2" key="1">
    <citation type="submission" date="2023-03" db="EMBL/GenBank/DDBJ databases">
        <title>Complete genome of Cladonia borealis.</title>
        <authorList>
            <person name="Park H."/>
        </authorList>
    </citation>
    <scope>NUCLEOTIDE SEQUENCE</scope>
    <source>
        <strain evidence="2">ANT050790</strain>
    </source>
</reference>
<dbReference type="AlphaFoldDB" id="A0AA39R9Z9"/>
<comment type="caution">
    <text evidence="2">The sequence shown here is derived from an EMBL/GenBank/DDBJ whole genome shotgun (WGS) entry which is preliminary data.</text>
</comment>
<name>A0AA39R9Z9_9LECA</name>
<keyword evidence="3" id="KW-1185">Reference proteome</keyword>
<organism evidence="2 3">
    <name type="scientific">Cladonia borealis</name>
    <dbReference type="NCBI Taxonomy" id="184061"/>
    <lineage>
        <taxon>Eukaryota</taxon>
        <taxon>Fungi</taxon>
        <taxon>Dikarya</taxon>
        <taxon>Ascomycota</taxon>
        <taxon>Pezizomycotina</taxon>
        <taxon>Lecanoromycetes</taxon>
        <taxon>OSLEUM clade</taxon>
        <taxon>Lecanoromycetidae</taxon>
        <taxon>Lecanorales</taxon>
        <taxon>Lecanorineae</taxon>
        <taxon>Cladoniaceae</taxon>
        <taxon>Cladonia</taxon>
    </lineage>
</organism>
<dbReference type="EMBL" id="JAFEKC020000002">
    <property type="protein sequence ID" value="KAK0516469.1"/>
    <property type="molecule type" value="Genomic_DNA"/>
</dbReference>
<accession>A0AA39R9Z9</accession>
<proteinExistence type="predicted"/>
<gene>
    <name evidence="2" type="ORF">JMJ35_001072</name>
</gene>
<protein>
    <submittedName>
        <fullName evidence="2">Uncharacterized protein</fullName>
    </submittedName>
</protein>
<evidence type="ECO:0000313" key="3">
    <source>
        <dbReference type="Proteomes" id="UP001166286"/>
    </source>
</evidence>
<feature type="region of interest" description="Disordered" evidence="1">
    <location>
        <begin position="1"/>
        <end position="47"/>
    </location>
</feature>
<evidence type="ECO:0000313" key="2">
    <source>
        <dbReference type="EMBL" id="KAK0516469.1"/>
    </source>
</evidence>
<sequence length="629" mass="70389">MLEDRNDRSISIPSTPVPRSLSRSTPRALTVKPPPLKLRSKNQTEDDISVQPISQANDTSVETEDPFFIPAAKPAKPSQCPRSHLENLPPEILEGIVSHIVGHLGSAALDSSGSQHPVRNWNAIMRHPRRKKLADLAIVSYTWRELIQERIYRHIKIQGTKAALEECMDWFRKNPHLQSYVRHFEVLVPIWEMRTGRCQPRFTIEPRQDSQTPLFRAFQGLALQSDWAGEVSEPTTAFQPASKNATMDEIFGCAQALFPLLCAVTVEGGHCKRPPKVQYFREEQRTGPPPNPLLRRMIVPLLEKGIDPKSIALSIPDIYWTGQPQSRLPMHQTPNSFSPPPCKPHSKAQLPALPNTTTLVLKGAWNIIRSSTDFSTLASALPSLREFHCTYHKPKTDAYIAICDSLKADFPPTITNLNLCLEGLYTKSSSSLKKWRKLYPEYHLCRSLGAVTPQLESLAYTGRVCGALFSTAVKAVDQPHGSCNRLKSIDIVVSNVCREPGTNNDATGIHNWPFIQAFEALVLQAVRSLHTYPALKHIRIRFVDLDSPAPLLNPSFHLEGNKAWGFWSDEILRVLQEARPQVAFGRFPSGPREDSWTVLQDDFLGTGKLRSTSVEYYKAMAQAGGGFGI</sequence>
<dbReference type="Proteomes" id="UP001166286">
    <property type="component" value="Unassembled WGS sequence"/>
</dbReference>